<evidence type="ECO:0000256" key="3">
    <source>
        <dbReference type="ARBA" id="ARBA00022692"/>
    </source>
</evidence>
<keyword evidence="5 6" id="KW-0472">Membrane</keyword>
<sequence>MYFKIVRNDIANSKLITCLTTLFVAGAAMLVTLSAVLIVYLSTSINTLLNQAETPHFLQMHSGTIDQARLIDFAERNELVDEFQINEFLNVEGAKINIAGKTLAQNVQDNGLTTQSEKFDFLLDLDGHVIEVDNGDIYVPVGYMKDGTAKLGDTVMVHNKPFTVAGFLRDSQMNSMLASSKRFLVSEEDYAAIRSTGTIEYLIEFRLKDLADLRSFEEAYHRAHLEANGPTITWPLFKMLNAISDGLMIAVILLISVLVVVIAFMCIRFTLLTKMEEDYREIGVMKAIGIRVADIQKMYLAKYSVIAAFGCVLGFILSFMVRDILLENIRLYMGDTANTSLVWLFTIIGLLLVFASILFYVQFMLKQFRKLSAVQAIRFGEIQSKTKHAKWLNISSNKRLPINLFMGVKDVLSRKGLYATMLTVFILATFIIIVPQNLYNTISSKNFITYMGIGNSDIRIDIPQGDQHVQHVTDVVETLENDVDITDYTVLTTKKFTTITNDGVEESLKIELGDHTVFPIEYAQGRAPVAQDEIALSVLNAEELQKKVGDTILLFIQGETNSLTVSGIYSDITNGGKTAKAAFVDVSTESMWNVFYGSLSKQSEVEKKVTEYADNFHFAKVSGIDEYIFQTFGTTINSIKQVSSAALVVALLMCVLVTLLFMKMLIAKDRSAIAILKSIGFTNVDISKQYAARSVVVLMLAIFAGTVLANTLGEFLTTTVIASFGAASFNFRINPLTAYVFCPLALLCVVLLATFIGTVKAGQLKIMDYIKE</sequence>
<keyword evidence="4 6" id="KW-1133">Transmembrane helix</keyword>
<evidence type="ECO:0000256" key="1">
    <source>
        <dbReference type="ARBA" id="ARBA00004651"/>
    </source>
</evidence>
<organism evidence="8 9">
    <name type="scientific">Lysinibacillus fusiformis</name>
    <dbReference type="NCBI Taxonomy" id="28031"/>
    <lineage>
        <taxon>Bacteria</taxon>
        <taxon>Bacillati</taxon>
        <taxon>Bacillota</taxon>
        <taxon>Bacilli</taxon>
        <taxon>Bacillales</taxon>
        <taxon>Bacillaceae</taxon>
        <taxon>Lysinibacillus</taxon>
    </lineage>
</organism>
<keyword evidence="3 6" id="KW-0812">Transmembrane</keyword>
<dbReference type="Pfam" id="PF02687">
    <property type="entry name" value="FtsX"/>
    <property type="match status" value="2"/>
</dbReference>
<dbReference type="PANTHER" id="PTHR30287:SF2">
    <property type="entry name" value="BLL1001 PROTEIN"/>
    <property type="match status" value="1"/>
</dbReference>
<feature type="transmembrane region" description="Helical" evidence="6">
    <location>
        <begin position="300"/>
        <end position="321"/>
    </location>
</feature>
<comment type="subcellular location">
    <subcellularLocation>
        <location evidence="1">Cell membrane</location>
        <topology evidence="1">Multi-pass membrane protein</topology>
    </subcellularLocation>
</comment>
<evidence type="ECO:0000313" key="9">
    <source>
        <dbReference type="Proteomes" id="UP000094784"/>
    </source>
</evidence>
<dbReference type="PANTHER" id="PTHR30287">
    <property type="entry name" value="MEMBRANE COMPONENT OF PREDICTED ABC SUPERFAMILY METABOLITE UPTAKE TRANSPORTER"/>
    <property type="match status" value="1"/>
</dbReference>
<feature type="transmembrane region" description="Helical" evidence="6">
    <location>
        <begin position="341"/>
        <end position="361"/>
    </location>
</feature>
<dbReference type="InterPro" id="IPR038766">
    <property type="entry name" value="Membrane_comp_ABC_pdt"/>
</dbReference>
<proteinExistence type="predicted"/>
<feature type="transmembrane region" description="Helical" evidence="6">
    <location>
        <begin position="416"/>
        <end position="434"/>
    </location>
</feature>
<feature type="transmembrane region" description="Helical" evidence="6">
    <location>
        <begin position="642"/>
        <end position="662"/>
    </location>
</feature>
<protein>
    <submittedName>
        <fullName evidence="8">ABC transporter permease</fullName>
    </submittedName>
</protein>
<feature type="domain" description="ABC3 transporter permease C-terminal" evidence="7">
    <location>
        <begin position="646"/>
        <end position="760"/>
    </location>
</feature>
<dbReference type="AlphaFoldDB" id="A0A1E4R657"/>
<dbReference type="InterPro" id="IPR003838">
    <property type="entry name" value="ABC3_permease_C"/>
</dbReference>
<evidence type="ECO:0000256" key="6">
    <source>
        <dbReference type="SAM" id="Phobius"/>
    </source>
</evidence>
<keyword evidence="2" id="KW-1003">Cell membrane</keyword>
<evidence type="ECO:0000259" key="7">
    <source>
        <dbReference type="Pfam" id="PF02687"/>
    </source>
</evidence>
<feature type="transmembrane region" description="Helical" evidence="6">
    <location>
        <begin position="21"/>
        <end position="41"/>
    </location>
</feature>
<evidence type="ECO:0000313" key="8">
    <source>
        <dbReference type="EMBL" id="ODV55956.1"/>
    </source>
</evidence>
<dbReference type="OrthoDB" id="9766372at2"/>
<dbReference type="Proteomes" id="UP000094784">
    <property type="component" value="Unassembled WGS sequence"/>
</dbReference>
<dbReference type="GO" id="GO:0005886">
    <property type="term" value="C:plasma membrane"/>
    <property type="evidence" value="ECO:0007669"/>
    <property type="project" value="UniProtKB-SubCell"/>
</dbReference>
<feature type="transmembrane region" description="Helical" evidence="6">
    <location>
        <begin position="695"/>
        <end position="716"/>
    </location>
</feature>
<reference evidence="8 9" key="1">
    <citation type="submission" date="2016-09" db="EMBL/GenBank/DDBJ databases">
        <title>Draft genome sequence of the soil isolate, Lysinibacillus fusiformis M5, a potential hypoxanthine producer.</title>
        <authorList>
            <person name="Gallegos-Monterrosa R."/>
            <person name="Maroti G."/>
            <person name="Balint B."/>
            <person name="Kovacs A.T."/>
        </authorList>
    </citation>
    <scope>NUCLEOTIDE SEQUENCE [LARGE SCALE GENOMIC DNA]</scope>
    <source>
        <strain evidence="8 9">M5</strain>
    </source>
</reference>
<feature type="transmembrane region" description="Helical" evidence="6">
    <location>
        <begin position="247"/>
        <end position="271"/>
    </location>
</feature>
<gene>
    <name evidence="8" type="ORF">BG258_08575</name>
</gene>
<evidence type="ECO:0000256" key="5">
    <source>
        <dbReference type="ARBA" id="ARBA00023136"/>
    </source>
</evidence>
<evidence type="ECO:0000256" key="2">
    <source>
        <dbReference type="ARBA" id="ARBA00022475"/>
    </source>
</evidence>
<dbReference type="EMBL" id="MECQ01000001">
    <property type="protein sequence ID" value="ODV55956.1"/>
    <property type="molecule type" value="Genomic_DNA"/>
</dbReference>
<comment type="caution">
    <text evidence="8">The sequence shown here is derived from an EMBL/GenBank/DDBJ whole genome shotgun (WGS) entry which is preliminary data.</text>
</comment>
<dbReference type="RefSeq" id="WP_069480985.1">
    <property type="nucleotide sequence ID" value="NZ_KV766182.1"/>
</dbReference>
<evidence type="ECO:0000256" key="4">
    <source>
        <dbReference type="ARBA" id="ARBA00022989"/>
    </source>
</evidence>
<name>A0A1E4R657_9BACI</name>
<feature type="transmembrane region" description="Helical" evidence="6">
    <location>
        <begin position="736"/>
        <end position="759"/>
    </location>
</feature>
<accession>A0A1E4R657</accession>
<feature type="domain" description="ABC3 transporter permease C-terminal" evidence="7">
    <location>
        <begin position="254"/>
        <end position="372"/>
    </location>
</feature>